<reference evidence="1" key="1">
    <citation type="journal article" date="2015" name="Nature">
        <title>Complex archaea that bridge the gap between prokaryotes and eukaryotes.</title>
        <authorList>
            <person name="Spang A."/>
            <person name="Saw J.H."/>
            <person name="Jorgensen S.L."/>
            <person name="Zaremba-Niedzwiedzka K."/>
            <person name="Martijn J."/>
            <person name="Lind A.E."/>
            <person name="van Eijk R."/>
            <person name="Schleper C."/>
            <person name="Guy L."/>
            <person name="Ettema T.J."/>
        </authorList>
    </citation>
    <scope>NUCLEOTIDE SEQUENCE</scope>
</reference>
<dbReference type="EMBL" id="LAZR01010114">
    <property type="protein sequence ID" value="KKM68752.1"/>
    <property type="molecule type" value="Genomic_DNA"/>
</dbReference>
<sequence length="82" mass="9819">MIKHYCEMCHEELPSDRLPHEEINEIHWEVLFERSRSERQSKERYRYTEVCAECVTHLLDVIDKLDKREAPFIEDDSPAGGE</sequence>
<comment type="caution">
    <text evidence="1">The sequence shown here is derived from an EMBL/GenBank/DDBJ whole genome shotgun (WGS) entry which is preliminary data.</text>
</comment>
<name>A0A0F9MHW8_9ZZZZ</name>
<proteinExistence type="predicted"/>
<gene>
    <name evidence="1" type="ORF">LCGC14_1457800</name>
</gene>
<evidence type="ECO:0000313" key="1">
    <source>
        <dbReference type="EMBL" id="KKM68752.1"/>
    </source>
</evidence>
<protein>
    <submittedName>
        <fullName evidence="1">Uncharacterized protein</fullName>
    </submittedName>
</protein>
<accession>A0A0F9MHW8</accession>
<organism evidence="1">
    <name type="scientific">marine sediment metagenome</name>
    <dbReference type="NCBI Taxonomy" id="412755"/>
    <lineage>
        <taxon>unclassified sequences</taxon>
        <taxon>metagenomes</taxon>
        <taxon>ecological metagenomes</taxon>
    </lineage>
</organism>
<dbReference type="AlphaFoldDB" id="A0A0F9MHW8"/>